<dbReference type="Proteomes" id="UP001652663">
    <property type="component" value="Chromosome 7"/>
</dbReference>
<evidence type="ECO:0000313" key="4">
    <source>
        <dbReference type="RefSeq" id="XP_070648209.1"/>
    </source>
</evidence>
<accession>A0ABM4SK78</accession>
<gene>
    <name evidence="2 3 4" type="primary">LOC109562158</name>
</gene>
<evidence type="ECO:0000313" key="2">
    <source>
        <dbReference type="RefSeq" id="XP_070648207.1"/>
    </source>
</evidence>
<dbReference type="RefSeq" id="XP_070648208.1">
    <property type="nucleotide sequence ID" value="XM_070792107.1"/>
</dbReference>
<evidence type="ECO:0000313" key="1">
    <source>
        <dbReference type="Proteomes" id="UP001652663"/>
    </source>
</evidence>
<sequence>MRRVPFFMNGGPEKDLTRDCWGWLSLLQGPSLFYKEGWRLLLLFFFSFMNGGRRRLLQLVQLRGLYPLPACERRKLVEDLQRQNQRIKQEDRHHGNNYMDLRDIFEQHCDWIQPGTTVLRFNGCSSDICINEGEKKKDPSLMEKESPWAVKGLKAHTREVGRPWLEPREPECTGTLSTADCCGWLTLHCLIQGRGETPWSCFPFPLCHLVDTCPSLAQHLLGKSNGQTSNPTSRFWKMQEMLFFPLTENCDIITSHSIPGGRWHWLCPTEDWIGAHYKDCTRKVKKRPEDHHGNFIL</sequence>
<name>A0ABM4SK78_BOSIN</name>
<dbReference type="RefSeq" id="XP_070648207.1">
    <property type="nucleotide sequence ID" value="XM_070792106.1"/>
</dbReference>
<keyword evidence="1" id="KW-1185">Reference proteome</keyword>
<protein>
    <submittedName>
        <fullName evidence="2 3">Uncharacterized protein isoform X1</fullName>
    </submittedName>
</protein>
<reference evidence="2 3" key="1">
    <citation type="submission" date="2025-05" db="UniProtKB">
        <authorList>
            <consortium name="RefSeq"/>
        </authorList>
    </citation>
    <scope>IDENTIFICATION</scope>
    <source>
        <tissue evidence="2 3">Blood</tissue>
    </source>
</reference>
<organism evidence="1 2">
    <name type="scientific">Bos indicus</name>
    <name type="common">Zebu</name>
    <dbReference type="NCBI Taxonomy" id="9915"/>
    <lineage>
        <taxon>Eukaryota</taxon>
        <taxon>Metazoa</taxon>
        <taxon>Chordata</taxon>
        <taxon>Craniata</taxon>
        <taxon>Vertebrata</taxon>
        <taxon>Euteleostomi</taxon>
        <taxon>Mammalia</taxon>
        <taxon>Eutheria</taxon>
        <taxon>Laurasiatheria</taxon>
        <taxon>Artiodactyla</taxon>
        <taxon>Ruminantia</taxon>
        <taxon>Pecora</taxon>
        <taxon>Bovidae</taxon>
        <taxon>Bovinae</taxon>
        <taxon>Bos</taxon>
    </lineage>
</organism>
<proteinExistence type="predicted"/>
<dbReference type="RefSeq" id="XP_070648209.1">
    <property type="nucleotide sequence ID" value="XM_070792108.1"/>
</dbReference>
<evidence type="ECO:0000313" key="3">
    <source>
        <dbReference type="RefSeq" id="XP_070648208.1"/>
    </source>
</evidence>
<dbReference type="GeneID" id="109562158"/>